<feature type="transmembrane region" description="Helical" evidence="5">
    <location>
        <begin position="348"/>
        <end position="366"/>
    </location>
</feature>
<evidence type="ECO:0000256" key="1">
    <source>
        <dbReference type="ARBA" id="ARBA00004651"/>
    </source>
</evidence>
<dbReference type="InterPro" id="IPR011701">
    <property type="entry name" value="MFS"/>
</dbReference>
<feature type="transmembrane region" description="Helical" evidence="5">
    <location>
        <begin position="292"/>
        <end position="311"/>
    </location>
</feature>
<evidence type="ECO:0000256" key="4">
    <source>
        <dbReference type="ARBA" id="ARBA00023136"/>
    </source>
</evidence>
<dbReference type="EMBL" id="JAJFZP010000001">
    <property type="protein sequence ID" value="MCC3267839.1"/>
    <property type="molecule type" value="Genomic_DNA"/>
</dbReference>
<proteinExistence type="predicted"/>
<dbReference type="RefSeq" id="WP_227906270.1">
    <property type="nucleotide sequence ID" value="NZ_CP095461.1"/>
</dbReference>
<feature type="transmembrane region" description="Helical" evidence="5">
    <location>
        <begin position="54"/>
        <end position="75"/>
    </location>
</feature>
<dbReference type="InterPro" id="IPR020846">
    <property type="entry name" value="MFS_dom"/>
</dbReference>
<evidence type="ECO:0000256" key="2">
    <source>
        <dbReference type="ARBA" id="ARBA00022692"/>
    </source>
</evidence>
<feature type="transmembrane region" description="Helical" evidence="5">
    <location>
        <begin position="317"/>
        <end position="336"/>
    </location>
</feature>
<keyword evidence="3 5" id="KW-1133">Transmembrane helix</keyword>
<feature type="transmembrane region" description="Helical" evidence="5">
    <location>
        <begin position="172"/>
        <end position="192"/>
    </location>
</feature>
<dbReference type="SUPFAM" id="SSF103473">
    <property type="entry name" value="MFS general substrate transporter"/>
    <property type="match status" value="2"/>
</dbReference>
<dbReference type="PROSITE" id="PS50850">
    <property type="entry name" value="MFS"/>
    <property type="match status" value="1"/>
</dbReference>
<feature type="transmembrane region" description="Helical" evidence="5">
    <location>
        <begin position="419"/>
        <end position="436"/>
    </location>
</feature>
<dbReference type="GO" id="GO:0022857">
    <property type="term" value="F:transmembrane transporter activity"/>
    <property type="evidence" value="ECO:0007669"/>
    <property type="project" value="InterPro"/>
</dbReference>
<comment type="subcellular location">
    <subcellularLocation>
        <location evidence="1">Cell membrane</location>
        <topology evidence="1">Multi-pass membrane protein</topology>
    </subcellularLocation>
</comment>
<dbReference type="PANTHER" id="PTHR23501">
    <property type="entry name" value="MAJOR FACILITATOR SUPERFAMILY"/>
    <property type="match status" value="1"/>
</dbReference>
<dbReference type="Pfam" id="PF07690">
    <property type="entry name" value="MFS_1"/>
    <property type="match status" value="2"/>
</dbReference>
<dbReference type="PANTHER" id="PTHR23501:SF154">
    <property type="entry name" value="MULTIDRUG-EFFLUX TRANSPORTER RV1634-RELATED"/>
    <property type="match status" value="1"/>
</dbReference>
<dbReference type="AlphaFoldDB" id="A0A9X1S5Y2"/>
<evidence type="ECO:0000259" key="6">
    <source>
        <dbReference type="PROSITE" id="PS50850"/>
    </source>
</evidence>
<keyword evidence="2 5" id="KW-0812">Transmembrane</keyword>
<gene>
    <name evidence="7" type="ORF">LJ751_00475</name>
</gene>
<feature type="transmembrane region" description="Helical" evidence="5">
    <location>
        <begin position="213"/>
        <end position="231"/>
    </location>
</feature>
<dbReference type="GO" id="GO:0005886">
    <property type="term" value="C:plasma membrane"/>
    <property type="evidence" value="ECO:0007669"/>
    <property type="project" value="UniProtKB-SubCell"/>
</dbReference>
<evidence type="ECO:0000313" key="8">
    <source>
        <dbReference type="Proteomes" id="UP001139264"/>
    </source>
</evidence>
<feature type="transmembrane region" description="Helical" evidence="5">
    <location>
        <begin position="372"/>
        <end position="398"/>
    </location>
</feature>
<feature type="transmembrane region" description="Helical" evidence="5">
    <location>
        <begin position="115"/>
        <end position="132"/>
    </location>
</feature>
<sequence>MSGSVPQPRPAGAMSARYRALTLGILAIITCSAFEAMAVTTAMPVVASELSAGAGYGLAFSMFLTASLLGTVVAGSRCDREGPLPSLAAGMVLMTAGLVLSALAGEFWIVTAGRAVSGLGGGAMIVAVYVIIGEIYPSALQPVIFGWLAAAWILPSMVGPLAAGLLAQYVSWRWVFAAVIPIVLAAGLVLWPRIRTLGPPVNPALDLAAGRRRALWGTVLAVAVFVAQWAGSAAAASSGASSGGAPTSAAVLLWIAAAAGAGAAGVALVRLLPPGTLSLARGLPSVVATRGLLSAGFVAAEAFLPLMLLATHGVDPATAGLALTAGAVGWAVGSFLQARARGRRHRLLVIGASMLAASVGGIGLLASPSVPFWVIVLVWTFAGAAMGLALSSTSVMVLALSTSADRGRNSASLQISDQLGAVAGTAVAGILFALLQDPAASGQTGVYRVMWLVLAVFACLGIVSGARSAIVTPNTGKVPFTA</sequence>
<evidence type="ECO:0000313" key="7">
    <source>
        <dbReference type="EMBL" id="MCC3267839.1"/>
    </source>
</evidence>
<feature type="transmembrane region" description="Helical" evidence="5">
    <location>
        <begin position="251"/>
        <end position="272"/>
    </location>
</feature>
<feature type="transmembrane region" description="Helical" evidence="5">
    <location>
        <begin position="144"/>
        <end position="166"/>
    </location>
</feature>
<accession>A0A9X1S5Y2</accession>
<feature type="transmembrane region" description="Helical" evidence="5">
    <location>
        <begin position="448"/>
        <end position="470"/>
    </location>
</feature>
<name>A0A9X1S5Y2_9MICC</name>
<evidence type="ECO:0000256" key="3">
    <source>
        <dbReference type="ARBA" id="ARBA00022989"/>
    </source>
</evidence>
<dbReference type="Proteomes" id="UP001139264">
    <property type="component" value="Unassembled WGS sequence"/>
</dbReference>
<organism evidence="7 8">
    <name type="scientific">Arthrobacter gengyunqii</name>
    <dbReference type="NCBI Taxonomy" id="2886940"/>
    <lineage>
        <taxon>Bacteria</taxon>
        <taxon>Bacillati</taxon>
        <taxon>Actinomycetota</taxon>
        <taxon>Actinomycetes</taxon>
        <taxon>Micrococcales</taxon>
        <taxon>Micrococcaceae</taxon>
        <taxon>Arthrobacter</taxon>
    </lineage>
</organism>
<protein>
    <submittedName>
        <fullName evidence="7">MFS transporter</fullName>
    </submittedName>
</protein>
<reference evidence="7" key="1">
    <citation type="submission" date="2021-10" db="EMBL/GenBank/DDBJ databases">
        <title>Novel species in genus Arthrobacter.</title>
        <authorList>
            <person name="Liu Y."/>
        </authorList>
    </citation>
    <scope>NUCLEOTIDE SEQUENCE</scope>
    <source>
        <strain evidence="7">Zg-Y809</strain>
    </source>
</reference>
<comment type="caution">
    <text evidence="7">The sequence shown here is derived from an EMBL/GenBank/DDBJ whole genome shotgun (WGS) entry which is preliminary data.</text>
</comment>
<keyword evidence="4 5" id="KW-0472">Membrane</keyword>
<feature type="transmembrane region" description="Helical" evidence="5">
    <location>
        <begin position="87"/>
        <end position="109"/>
    </location>
</feature>
<dbReference type="InterPro" id="IPR036259">
    <property type="entry name" value="MFS_trans_sf"/>
</dbReference>
<evidence type="ECO:0000256" key="5">
    <source>
        <dbReference type="SAM" id="Phobius"/>
    </source>
</evidence>
<feature type="domain" description="Major facilitator superfamily (MFS) profile" evidence="6">
    <location>
        <begin position="21"/>
        <end position="476"/>
    </location>
</feature>
<dbReference type="Gene3D" id="1.20.1250.20">
    <property type="entry name" value="MFS general substrate transporter like domains"/>
    <property type="match status" value="2"/>
</dbReference>